<keyword evidence="2" id="KW-1185">Reference proteome</keyword>
<gene>
    <name evidence="1" type="ORF">LTS18_001711</name>
</gene>
<feature type="non-terminal residue" evidence="1">
    <location>
        <position position="159"/>
    </location>
</feature>
<reference evidence="1" key="1">
    <citation type="submission" date="2024-09" db="EMBL/GenBank/DDBJ databases">
        <title>Black Yeasts Isolated from many extreme environments.</title>
        <authorList>
            <person name="Coleine C."/>
            <person name="Stajich J.E."/>
            <person name="Selbmann L."/>
        </authorList>
    </citation>
    <scope>NUCLEOTIDE SEQUENCE</scope>
    <source>
        <strain evidence="1">CCFEE 5737</strain>
    </source>
</reference>
<protein>
    <submittedName>
        <fullName evidence="1">Uncharacterized protein</fullName>
    </submittedName>
</protein>
<proteinExistence type="predicted"/>
<evidence type="ECO:0000313" key="1">
    <source>
        <dbReference type="EMBL" id="KAK3044280.1"/>
    </source>
</evidence>
<comment type="caution">
    <text evidence="1">The sequence shown here is derived from an EMBL/GenBank/DDBJ whole genome shotgun (WGS) entry which is preliminary data.</text>
</comment>
<name>A0ACC3CT17_9PEZI</name>
<organism evidence="1 2">
    <name type="scientific">Coniosporium uncinatum</name>
    <dbReference type="NCBI Taxonomy" id="93489"/>
    <lineage>
        <taxon>Eukaryota</taxon>
        <taxon>Fungi</taxon>
        <taxon>Dikarya</taxon>
        <taxon>Ascomycota</taxon>
        <taxon>Pezizomycotina</taxon>
        <taxon>Dothideomycetes</taxon>
        <taxon>Dothideomycetes incertae sedis</taxon>
        <taxon>Coniosporium</taxon>
    </lineage>
</organism>
<dbReference type="EMBL" id="JAWDJW010012172">
    <property type="protein sequence ID" value="KAK3044280.1"/>
    <property type="molecule type" value="Genomic_DNA"/>
</dbReference>
<dbReference type="Proteomes" id="UP001186974">
    <property type="component" value="Unassembled WGS sequence"/>
</dbReference>
<evidence type="ECO:0000313" key="2">
    <source>
        <dbReference type="Proteomes" id="UP001186974"/>
    </source>
</evidence>
<sequence>MLPPSSGTHHARFGLFQRKKEQNLKPPLPGHQLNSNAPTSSARSLQNSSSESDRPTRALSFGQGTSVASAAPRVTSNDIVVNVPSTRPRTSTLSLGQTRPSEIGPMLPGPQPQTFTANNGTARAPQTPATTSTSAPPRAPSTASTSLFGAPEKALEQAI</sequence>
<accession>A0ACC3CT17</accession>